<accession>A0A6S7K186</accession>
<feature type="domain" description="Transposable element P transposase-like RNase H C-terminal" evidence="1">
    <location>
        <begin position="67"/>
        <end position="91"/>
    </location>
</feature>
<evidence type="ECO:0000313" key="2">
    <source>
        <dbReference type="EMBL" id="CAB4037141.1"/>
    </source>
</evidence>
<name>A0A6S7K186_PARCT</name>
<comment type="caution">
    <text evidence="2">The sequence shown here is derived from an EMBL/GenBank/DDBJ whole genome shotgun (WGS) entry which is preliminary data.</text>
</comment>
<dbReference type="OrthoDB" id="5987487at2759"/>
<dbReference type="EMBL" id="CACRXK020022776">
    <property type="protein sequence ID" value="CAB4037141.1"/>
    <property type="molecule type" value="Genomic_DNA"/>
</dbReference>
<dbReference type="Proteomes" id="UP001152795">
    <property type="component" value="Unassembled WGS sequence"/>
</dbReference>
<gene>
    <name evidence="2" type="ORF">PACLA_8A069879</name>
</gene>
<reference evidence="2" key="1">
    <citation type="submission" date="2020-04" db="EMBL/GenBank/DDBJ databases">
        <authorList>
            <person name="Alioto T."/>
            <person name="Alioto T."/>
            <person name="Gomez Garrido J."/>
        </authorList>
    </citation>
    <scope>NUCLEOTIDE SEQUENCE</scope>
    <source>
        <strain evidence="2">A484AB</strain>
    </source>
</reference>
<dbReference type="AlphaFoldDB" id="A0A6S7K186"/>
<sequence>MRNNLAEDVLDKKMLFLMKWKASVLKSDEFVSFKLWFDLQAMILGMISLVKIKLSQFPGSIIKPAVINQDVVENHFCQLRAANGQNENPTYLLTQATQNSIVFGQRTVSKKCNTVTELKIHLSRSYRKRSCSLRKTNVKIRSLKYA</sequence>
<organism evidence="2 3">
    <name type="scientific">Paramuricea clavata</name>
    <name type="common">Red gorgonian</name>
    <name type="synonym">Violescent sea-whip</name>
    <dbReference type="NCBI Taxonomy" id="317549"/>
    <lineage>
        <taxon>Eukaryota</taxon>
        <taxon>Metazoa</taxon>
        <taxon>Cnidaria</taxon>
        <taxon>Anthozoa</taxon>
        <taxon>Octocorallia</taxon>
        <taxon>Malacalcyonacea</taxon>
        <taxon>Plexauridae</taxon>
        <taxon>Paramuricea</taxon>
    </lineage>
</organism>
<dbReference type="InterPro" id="IPR048367">
    <property type="entry name" value="TNP-like_RNaseH_C"/>
</dbReference>
<evidence type="ECO:0000259" key="1">
    <source>
        <dbReference type="Pfam" id="PF21789"/>
    </source>
</evidence>
<evidence type="ECO:0000313" key="3">
    <source>
        <dbReference type="Proteomes" id="UP001152795"/>
    </source>
</evidence>
<protein>
    <recommendedName>
        <fullName evidence="1">Transposable element P transposase-like RNase H C-terminal domain-containing protein</fullName>
    </recommendedName>
</protein>
<dbReference type="Pfam" id="PF21789">
    <property type="entry name" value="TNP-like_RNaseH_C"/>
    <property type="match status" value="1"/>
</dbReference>
<keyword evidence="3" id="KW-1185">Reference proteome</keyword>
<proteinExistence type="predicted"/>